<dbReference type="Gene3D" id="1.50.10.20">
    <property type="match status" value="2"/>
</dbReference>
<keyword evidence="1" id="KW-0677">Repeat</keyword>
<evidence type="ECO:0000313" key="6">
    <source>
        <dbReference type="Proteomes" id="UP000182135"/>
    </source>
</evidence>
<evidence type="ECO:0000259" key="4">
    <source>
        <dbReference type="Pfam" id="PF00432"/>
    </source>
</evidence>
<organism evidence="5 6">
    <name type="scientific">Clostridium cadaveris</name>
    <dbReference type="NCBI Taxonomy" id="1529"/>
    <lineage>
        <taxon>Bacteria</taxon>
        <taxon>Bacillati</taxon>
        <taxon>Bacillota</taxon>
        <taxon>Clostridia</taxon>
        <taxon>Eubacteriales</taxon>
        <taxon>Clostridiaceae</taxon>
        <taxon>Clostridium</taxon>
    </lineage>
</organism>
<dbReference type="eggNOG" id="COG3064">
    <property type="taxonomic scope" value="Bacteria"/>
</dbReference>
<dbReference type="OrthoDB" id="411361at2"/>
<feature type="coiled-coil region" evidence="2">
    <location>
        <begin position="1234"/>
        <end position="1289"/>
    </location>
</feature>
<dbReference type="Gene3D" id="2.60.40.1080">
    <property type="match status" value="1"/>
</dbReference>
<feature type="coiled-coil region" evidence="2">
    <location>
        <begin position="751"/>
        <end position="826"/>
    </location>
</feature>
<evidence type="ECO:0000256" key="3">
    <source>
        <dbReference type="SAM" id="SignalP"/>
    </source>
</evidence>
<feature type="domain" description="Prenyltransferase alpha-alpha toroid" evidence="4">
    <location>
        <begin position="1085"/>
        <end position="1158"/>
    </location>
</feature>
<protein>
    <recommendedName>
        <fullName evidence="4">Prenyltransferase alpha-alpha toroid domain-containing protein</fullName>
    </recommendedName>
</protein>
<feature type="coiled-coil region" evidence="2">
    <location>
        <begin position="1661"/>
        <end position="1809"/>
    </location>
</feature>
<dbReference type="STRING" id="1529.SAMN04487885_10650"/>
<keyword evidence="3" id="KW-0732">Signal</keyword>
<dbReference type="eggNOG" id="COG2247">
    <property type="taxonomic scope" value="Bacteria"/>
</dbReference>
<dbReference type="Proteomes" id="UP000182135">
    <property type="component" value="Unassembled WGS sequence"/>
</dbReference>
<evidence type="ECO:0000256" key="1">
    <source>
        <dbReference type="ARBA" id="ARBA00022737"/>
    </source>
</evidence>
<keyword evidence="2" id="KW-0175">Coiled coil</keyword>
<dbReference type="InterPro" id="IPR008930">
    <property type="entry name" value="Terpenoid_cyclase/PrenylTrfase"/>
</dbReference>
<keyword evidence="6" id="KW-1185">Reference proteome</keyword>
<dbReference type="EMBL" id="FOOE01000006">
    <property type="protein sequence ID" value="SFF67083.1"/>
    <property type="molecule type" value="Genomic_DNA"/>
</dbReference>
<dbReference type="GO" id="GO:0003824">
    <property type="term" value="F:catalytic activity"/>
    <property type="evidence" value="ECO:0007669"/>
    <property type="project" value="InterPro"/>
</dbReference>
<gene>
    <name evidence="5" type="ORF">SAMN04487885_10650</name>
</gene>
<feature type="domain" description="Prenyltransferase alpha-alpha toroid" evidence="4">
    <location>
        <begin position="563"/>
        <end position="634"/>
    </location>
</feature>
<reference evidence="5 6" key="1">
    <citation type="submission" date="2016-10" db="EMBL/GenBank/DDBJ databases">
        <authorList>
            <person name="de Groot N.N."/>
        </authorList>
    </citation>
    <scope>NUCLEOTIDE SEQUENCE [LARGE SCALE GENOMIC DNA]</scope>
    <source>
        <strain evidence="5 6">NLAE-zl-G419</strain>
    </source>
</reference>
<evidence type="ECO:0000313" key="5">
    <source>
        <dbReference type="EMBL" id="SFF67083.1"/>
    </source>
</evidence>
<dbReference type="SUPFAM" id="SSF48239">
    <property type="entry name" value="Terpenoid cyclases/Protein prenyltransferases"/>
    <property type="match status" value="1"/>
</dbReference>
<feature type="signal peptide" evidence="3">
    <location>
        <begin position="1"/>
        <end position="30"/>
    </location>
</feature>
<sequence>MKERKKSWKRIVLILVMCLSILIPNNLVFAASTDSELAKTPSVYFQFDDGRILEADETNTFTLNTLDHGKFHLRNAEKIKFENKEPYFKCSVPMKEGIRNWDNIWVTSNGTFNGYDIRTVEAKVYDRSPLFGGAKEITKFNIKNISSEIEEIKAYVDGKEVSMDKPVVFNGRETKNVKIKGRKKDSTEFIDIDILTSATIYKKSGNFGYNDIFGNIWIESNKNEECIFNITMNDGTASIDFKAINKAIKMENFQIEYPKIAYIQRWNALGGYYVGVTPSCKDDSRETSYYINFNPSNTSNTELEWNALTPEVATHMVAYGNGIIPKKSGIARFEVTSKENPKLKQIVEMEFRYKNPLKSASIENKDLNVKEGEDLELKIAAVPSNATEQRFNWSYSKEGIVKISDSIYLPYSNQANDYETRHLLTALSAGKVRVTGVPYDETGGAKPIVFDITIKENDEVKIDYLEMAKEDVAHGVECLESKSHNKYMDEWNIFALLRSGGKITLEDIKSYDKSAESEYINNKGLRITDYARMMLAFGSMDKTPANTPWEENLVDSMIMSTKMEKETLNCPVFALIALDSKNINIPPNSIWTREKFIDHILKFQAVDGSFSLYRGEKTGSVDMTAMALQSLAPYYIKGNENIQAPVHKALEYLRSRIDECCGYDGNACSSAQVLTALTSLNIDPVTTEGFTLGRKNLITNLHSFKKDIGFSVDENGNGDNSFANTQVTYALESYLRFVEGRTRLYDFTDVDGQIDKEVKELKIEKENANKELENYKDKKNYREAQQRELLEKIELGKAEIDKANSKDAVKEALSKIKKALDNIKTDEQFIKESTFVPGKIEDGSGKIVLEGEILPNTVIEATKINNEDIPEGIKRFIGKNQEIARAYDIHIKKGNLKGNAIVTFDLGKIYEDKNVIVKHLKKTGEVESFDKNVKDGKISVKISELSPFVVLVEKEEVNPTDYKRISELGLANGIENLLTKPHSAFGDENVLFSILRGGEKVKQDIIDSYLKSAEDKYNDEEICNPQELWILGILGKTFDDPTWMYDLVNFELGLSSEMNKGSIEMPAYTLIGYDCRNYQPEEVLWDREELVKLILRYQGEDGSFKNMQSDKNGNVNITSIAIQALAPYYKKGDANVKTAVDKALTYMKSMLNEEGGYEDATSCANGIIALTSLGIDPTNAEGFIKGNKNLITALAKFKAEEENDVKTAVNATNAYNSYLLFINNKVGLYDLNDRSEEETKAEELADAKEKAISEIENYKDANDYREEQQKELSEKVSAAKEVINSAENKEEVEDALKSAKSGIDTIKTDTQLNEELKSIKDEAIKDLEQYKENDEKLYGKNEWKYINNYKKSGKKEILNAKDAKEVEKALKVAKERIDNEKTLEQIEKNNQKKANEVIEKIKKLESMEAPDKAAVDEVRAAYSGLNRKQKELVANYDKLINAEKRMLENNTAGYFYLSMEKITIGQGYLVKPVKVPYCKGDNLGAALVRYYNINKMYANTGYEKYGQFYLASIVDSGKLEAEFPEYIKEYAEKNGIEFRNPRESSSLGEFDYSQFSGWVFTVDNVHSPVGASGVTPKDGMVVRWAFTVVGLGSDCWNTGWGDPIIPVAIDKSNVIKAIADFDSNPEKEELLKDNGVKEAYNTLFADSLNWKADQNVLDNSTSQLSKSIKAAEKKKAEAEELAVAKEKAVAEIENYKNANDYREEQQKELAEKVSAAKEAINNAENKEAVAESLKAAKAGIDIIKTDAQLKEEEQAVKEKAAKELAEAKTNAIAEIENYKNANDYREEQQKELVEKVSAAKETINNAENKEAVAEFLKAAKAGIDTIKTDAQLNTKENKVVEKLENNKEEISNKDNEKENNIPKTGDGQEVELMLMLGLLSLAGFYATHNRRKKNNA</sequence>
<name>A0A1I2KKQ1_9CLOT</name>
<feature type="chain" id="PRO_5010180285" description="Prenyltransferase alpha-alpha toroid domain-containing protein" evidence="3">
    <location>
        <begin position="31"/>
        <end position="1896"/>
    </location>
</feature>
<dbReference type="RefSeq" id="WP_074844900.1">
    <property type="nucleotide sequence ID" value="NZ_BAAACD010000012.1"/>
</dbReference>
<evidence type="ECO:0000256" key="2">
    <source>
        <dbReference type="SAM" id="Coils"/>
    </source>
</evidence>
<dbReference type="Pfam" id="PF00432">
    <property type="entry name" value="Prenyltrans"/>
    <property type="match status" value="2"/>
</dbReference>
<dbReference type="InterPro" id="IPR001330">
    <property type="entry name" value="Prenyltrans"/>
</dbReference>
<proteinExistence type="predicted"/>
<feature type="coiled-coil region" evidence="2">
    <location>
        <begin position="1363"/>
        <end position="1403"/>
    </location>
</feature>
<feature type="coiled-coil region" evidence="2">
    <location>
        <begin position="1833"/>
        <end position="1860"/>
    </location>
</feature>
<accession>A0A1I2KKQ1</accession>